<proteinExistence type="predicted"/>
<dbReference type="EMBL" id="JAIZAY010000015">
    <property type="protein sequence ID" value="KAJ8028689.1"/>
    <property type="molecule type" value="Genomic_DNA"/>
</dbReference>
<dbReference type="InterPro" id="IPR035428">
    <property type="entry name" value="FANCF"/>
</dbReference>
<accession>A0A9Q1BLB8</accession>
<keyword evidence="2" id="KW-1185">Reference proteome</keyword>
<dbReference type="Proteomes" id="UP001152320">
    <property type="component" value="Chromosome 15"/>
</dbReference>
<dbReference type="OrthoDB" id="6429998at2759"/>
<comment type="caution">
    <text evidence="1">The sequence shown here is derived from an EMBL/GenBank/DDBJ whole genome shotgun (WGS) entry which is preliminary data.</text>
</comment>
<dbReference type="GO" id="GO:0036297">
    <property type="term" value="P:interstrand cross-link repair"/>
    <property type="evidence" value="ECO:0007669"/>
    <property type="project" value="InterPro"/>
</dbReference>
<name>A0A9Q1BLB8_HOLLE</name>
<evidence type="ECO:0000313" key="1">
    <source>
        <dbReference type="EMBL" id="KAJ8028689.1"/>
    </source>
</evidence>
<dbReference type="PANTHER" id="PTHR14449:SF2">
    <property type="entry name" value="FANCONI ANEMIA GROUP F PROTEIN"/>
    <property type="match status" value="1"/>
</dbReference>
<dbReference type="GO" id="GO:0043240">
    <property type="term" value="C:Fanconi anaemia nuclear complex"/>
    <property type="evidence" value="ECO:0007669"/>
    <property type="project" value="InterPro"/>
</dbReference>
<reference evidence="1" key="1">
    <citation type="submission" date="2021-10" db="EMBL/GenBank/DDBJ databases">
        <title>Tropical sea cucumber genome reveals ecological adaptation and Cuvierian tubules defense mechanism.</title>
        <authorList>
            <person name="Chen T."/>
        </authorList>
    </citation>
    <scope>NUCLEOTIDE SEQUENCE</scope>
    <source>
        <strain evidence="1">Nanhai2018</strain>
        <tissue evidence="1">Muscle</tissue>
    </source>
</reference>
<organism evidence="1 2">
    <name type="scientific">Holothuria leucospilota</name>
    <name type="common">Black long sea cucumber</name>
    <name type="synonym">Mertensiothuria leucospilota</name>
    <dbReference type="NCBI Taxonomy" id="206669"/>
    <lineage>
        <taxon>Eukaryota</taxon>
        <taxon>Metazoa</taxon>
        <taxon>Echinodermata</taxon>
        <taxon>Eleutherozoa</taxon>
        <taxon>Echinozoa</taxon>
        <taxon>Holothuroidea</taxon>
        <taxon>Aspidochirotacea</taxon>
        <taxon>Aspidochirotida</taxon>
        <taxon>Holothuriidae</taxon>
        <taxon>Holothuria</taxon>
    </lineage>
</organism>
<dbReference type="AlphaFoldDB" id="A0A9Q1BLB8"/>
<sequence length="258" mass="29557">MDYEIFRNIKTFVQLLNTCKGDAVSQWDDDALKRAFHWAKYAEKLYSKVVNRPGFLQKLNSGLERIQKEPGTFVIKDGLTAENLKDSRKILTKILLENSHLPSELYHHLLLSVQLKTVPTDPCRGSLGEQEFVEFAGKCTKLKSTYKILKDINSDFDRQENQSVADNSYDVIIDAHLLRDFLLHQLSQRASNPERNTESMDSLLHSVAAKSHGLEVIGSMLGLEQPVRERYGAASLQICEEFVFHWLMKNKNQYIPNS</sequence>
<gene>
    <name evidence="1" type="ORF">HOLleu_30999</name>
</gene>
<dbReference type="PANTHER" id="PTHR14449">
    <property type="entry name" value="FANCONI ANEMIA GROUP F PROTEIN FANCF"/>
    <property type="match status" value="1"/>
</dbReference>
<evidence type="ECO:0000313" key="2">
    <source>
        <dbReference type="Proteomes" id="UP001152320"/>
    </source>
</evidence>
<dbReference type="Pfam" id="PF11107">
    <property type="entry name" value="FANCF"/>
    <property type="match status" value="1"/>
</dbReference>
<protein>
    <submittedName>
        <fullName evidence="1">Uncharacterized protein</fullName>
    </submittedName>
</protein>